<sequence length="420" mass="46657">MNSNTNICESKPQRRFPFSDNEHDGQGAKESGDKSKDEEVQKSLKNPDSSKKAPQGSKTETIADDPFYPTFMLEFDKKTQREIGTDIANIEKVSQDNDNGNLLYLSLSENQGVVASEANLVTSEDNAEAMISSNLQESSTNSGTTDQLSRMREDDNDKESIVAEEERQRGEEAAKKSDRDDFGLTGVKVELVENCEAEQIQVHDKPITELAKTVASKNLTYMKNIWQSEMEVGYHQTMQNLRLSESNWVIFLQKQGDSSKEAATSDHSNKLSLELKYAADGSTEKNASGKENIAHKDARKITDAPKTAKKNRNFPIHVEGTKTKSQPILLGALEEENDHLGVEKQMLRDKSSSSEDAITDNSDSAQNGKCQYSMWSRFKKFLTDRLGHSCKSPPSNKQLAIGGATCLVLTALVYKIVQNN</sequence>
<keyword evidence="3" id="KW-1185">Reference proteome</keyword>
<gene>
    <name evidence="2" type="ORF">QYM36_005964</name>
</gene>
<proteinExistence type="predicted"/>
<reference evidence="2" key="1">
    <citation type="submission" date="2023-07" db="EMBL/GenBank/DDBJ databases">
        <title>Chromosome-level genome assembly of Artemia franciscana.</title>
        <authorList>
            <person name="Jo E."/>
        </authorList>
    </citation>
    <scope>NUCLEOTIDE SEQUENCE</scope>
    <source>
        <tissue evidence="2">Whole body</tissue>
    </source>
</reference>
<feature type="region of interest" description="Disordered" evidence="1">
    <location>
        <begin position="131"/>
        <end position="179"/>
    </location>
</feature>
<organism evidence="2 3">
    <name type="scientific">Artemia franciscana</name>
    <name type="common">Brine shrimp</name>
    <name type="synonym">Artemia sanfranciscana</name>
    <dbReference type="NCBI Taxonomy" id="6661"/>
    <lineage>
        <taxon>Eukaryota</taxon>
        <taxon>Metazoa</taxon>
        <taxon>Ecdysozoa</taxon>
        <taxon>Arthropoda</taxon>
        <taxon>Crustacea</taxon>
        <taxon>Branchiopoda</taxon>
        <taxon>Anostraca</taxon>
        <taxon>Artemiidae</taxon>
        <taxon>Artemia</taxon>
    </lineage>
</organism>
<feature type="compositionally biased region" description="Basic and acidic residues" evidence="1">
    <location>
        <begin position="149"/>
        <end position="179"/>
    </location>
</feature>
<feature type="region of interest" description="Disordered" evidence="1">
    <location>
        <begin position="1"/>
        <end position="69"/>
    </location>
</feature>
<feature type="compositionally biased region" description="Polar residues" evidence="1">
    <location>
        <begin position="131"/>
        <end position="148"/>
    </location>
</feature>
<comment type="caution">
    <text evidence="2">The sequence shown here is derived from an EMBL/GenBank/DDBJ whole genome shotgun (WGS) entry which is preliminary data.</text>
</comment>
<dbReference type="AlphaFoldDB" id="A0AA88L4U5"/>
<name>A0AA88L4U5_ARTSF</name>
<dbReference type="EMBL" id="JAVRJZ010000009">
    <property type="protein sequence ID" value="KAK2718798.1"/>
    <property type="molecule type" value="Genomic_DNA"/>
</dbReference>
<evidence type="ECO:0000313" key="3">
    <source>
        <dbReference type="Proteomes" id="UP001187531"/>
    </source>
</evidence>
<evidence type="ECO:0000256" key="1">
    <source>
        <dbReference type="SAM" id="MobiDB-lite"/>
    </source>
</evidence>
<protein>
    <submittedName>
        <fullName evidence="2">Uncharacterized protein</fullName>
    </submittedName>
</protein>
<dbReference type="Proteomes" id="UP001187531">
    <property type="component" value="Unassembled WGS sequence"/>
</dbReference>
<feature type="compositionally biased region" description="Basic and acidic residues" evidence="1">
    <location>
        <begin position="20"/>
        <end position="42"/>
    </location>
</feature>
<evidence type="ECO:0000313" key="2">
    <source>
        <dbReference type="EMBL" id="KAK2718798.1"/>
    </source>
</evidence>
<accession>A0AA88L4U5</accession>